<comment type="function">
    <text evidence="5">Purine nucleoside phosphorylase which is highly specific for 6-oxopurine nucleosides. Cleaves guanosine or inosine to respective bases and sugar-1-phosphate molecules. Involved in purine salvage.</text>
</comment>
<dbReference type="SUPFAM" id="SSF53167">
    <property type="entry name" value="Purine and uridine phosphorylases"/>
    <property type="match status" value="1"/>
</dbReference>
<feature type="binding site" evidence="5">
    <location>
        <begin position="208"/>
        <end position="210"/>
    </location>
    <ligand>
        <name>substrate</name>
    </ligand>
</feature>
<evidence type="ECO:0000256" key="4">
    <source>
        <dbReference type="ARBA" id="ARBA00063054"/>
    </source>
</evidence>
<dbReference type="GO" id="GO:0006166">
    <property type="term" value="P:purine ribonucleoside salvage"/>
    <property type="evidence" value="ECO:0007669"/>
    <property type="project" value="UniProtKB-UniRule"/>
</dbReference>
<feature type="binding site" evidence="5">
    <location>
        <position position="185"/>
    </location>
    <ligand>
        <name>phosphate</name>
        <dbReference type="ChEBI" id="CHEBI:43474"/>
    </ligand>
</feature>
<dbReference type="GO" id="GO:0005829">
    <property type="term" value="C:cytosol"/>
    <property type="evidence" value="ECO:0007669"/>
    <property type="project" value="TreeGrafter"/>
</dbReference>
<dbReference type="Pfam" id="PF01048">
    <property type="entry name" value="PNP_UDP_1"/>
    <property type="match status" value="1"/>
</dbReference>
<feature type="site" description="Important for substrate specificity" evidence="5">
    <location>
        <position position="220"/>
    </location>
</feature>
<reference evidence="7 8" key="1">
    <citation type="journal article" date="2016" name="Sci. Rep.">
        <title>Metabolic traits of an uncultured archaeal lineage -MSBL1- from brine pools of the Red Sea.</title>
        <authorList>
            <person name="Mwirichia R."/>
            <person name="Alam I."/>
            <person name="Rashid M."/>
            <person name="Vinu M."/>
            <person name="Ba-Alawi W."/>
            <person name="Anthony Kamau A."/>
            <person name="Kamanda Ngugi D."/>
            <person name="Goker M."/>
            <person name="Klenk H.P."/>
            <person name="Bajic V."/>
            <person name="Stingl U."/>
        </authorList>
    </citation>
    <scope>NUCLEOTIDE SEQUENCE [LARGE SCALE GENOMIC DNA]</scope>
    <source>
        <strain evidence="7">SCGC-AAA259E22</strain>
    </source>
</reference>
<comment type="subunit">
    <text evidence="4 5">Homohexamer. Dimer of a homotrimer.</text>
</comment>
<dbReference type="EC" id="2.4.2.1" evidence="5"/>
<accession>A0A133UFF4</accession>
<dbReference type="CDD" id="cd09010">
    <property type="entry name" value="MTAP_SsMTAPII_like_MTIP"/>
    <property type="match status" value="1"/>
</dbReference>
<evidence type="ECO:0000256" key="5">
    <source>
        <dbReference type="HAMAP-Rule" id="MF_01963"/>
    </source>
</evidence>
<evidence type="ECO:0000313" key="8">
    <source>
        <dbReference type="Proteomes" id="UP000070657"/>
    </source>
</evidence>
<evidence type="ECO:0000256" key="1">
    <source>
        <dbReference type="ARBA" id="ARBA00022676"/>
    </source>
</evidence>
<dbReference type="HAMAP" id="MF_01963">
    <property type="entry name" value="MTAP"/>
    <property type="match status" value="1"/>
</dbReference>
<dbReference type="InterPro" id="IPR010044">
    <property type="entry name" value="MTAP"/>
</dbReference>
<feature type="binding site" evidence="5">
    <location>
        <begin position="84"/>
        <end position="85"/>
    </location>
    <ligand>
        <name>phosphate</name>
        <dbReference type="ChEBI" id="CHEBI:43474"/>
    </ligand>
</feature>
<keyword evidence="8" id="KW-1185">Reference proteome</keyword>
<evidence type="ECO:0000259" key="6">
    <source>
        <dbReference type="Pfam" id="PF01048"/>
    </source>
</evidence>
<dbReference type="Proteomes" id="UP000070657">
    <property type="component" value="Unassembled WGS sequence"/>
</dbReference>
<dbReference type="UniPathway" id="UPA00606"/>
<protein>
    <recommendedName>
        <fullName evidence="5">Probable 6-oxopurine nucleoside phosphorylase</fullName>
        <ecNumber evidence="5">2.4.2.1</ecNumber>
    </recommendedName>
    <alternativeName>
        <fullName evidence="5">Purine nucleoside phosphorylase</fullName>
        <shortName evidence="5">PNP</shortName>
    </alternativeName>
</protein>
<feature type="site" description="Important for substrate specificity" evidence="5">
    <location>
        <position position="166"/>
    </location>
</feature>
<dbReference type="GO" id="GO:0017061">
    <property type="term" value="F:S-methyl-5-thioadenosine phosphorylase activity"/>
    <property type="evidence" value="ECO:0007669"/>
    <property type="project" value="InterPro"/>
</dbReference>
<keyword evidence="1 5" id="KW-0328">Glycosyltransferase</keyword>
<feature type="binding site" evidence="5">
    <location>
        <position position="184"/>
    </location>
    <ligand>
        <name>substrate</name>
    </ligand>
</feature>
<dbReference type="FunFam" id="3.40.50.1580:FF:000012">
    <property type="entry name" value="Probable 6-oxopurine nucleoside phosphorylase"/>
    <property type="match status" value="1"/>
</dbReference>
<feature type="domain" description="Nucleoside phosphorylase" evidence="6">
    <location>
        <begin position="4"/>
        <end position="239"/>
    </location>
</feature>
<comment type="similarity">
    <text evidence="5">Belongs to the PNP/MTAP phosphorylase family. MTAP subfamily.</text>
</comment>
<gene>
    <name evidence="7" type="ORF">AKJ66_03085</name>
</gene>
<evidence type="ECO:0000256" key="3">
    <source>
        <dbReference type="ARBA" id="ARBA00022726"/>
    </source>
</evidence>
<dbReference type="GO" id="GO:0019509">
    <property type="term" value="P:L-methionine salvage from methylthioadenosine"/>
    <property type="evidence" value="ECO:0007669"/>
    <property type="project" value="TreeGrafter"/>
</dbReference>
<evidence type="ECO:0000256" key="2">
    <source>
        <dbReference type="ARBA" id="ARBA00022679"/>
    </source>
</evidence>
<organism evidence="7 8">
    <name type="scientific">candidate division MSBL1 archaeon SCGC-AAA259E22</name>
    <dbReference type="NCBI Taxonomy" id="1698265"/>
    <lineage>
        <taxon>Archaea</taxon>
        <taxon>Methanobacteriati</taxon>
        <taxon>Methanobacteriota</taxon>
        <taxon>candidate division MSBL1</taxon>
    </lineage>
</organism>
<dbReference type="PANTHER" id="PTHR42679:SF2">
    <property type="entry name" value="S-METHYL-5'-THIOADENOSINE PHOSPHORYLASE"/>
    <property type="match status" value="1"/>
</dbReference>
<dbReference type="InterPro" id="IPR035994">
    <property type="entry name" value="Nucleoside_phosphorylase_sf"/>
</dbReference>
<dbReference type="NCBIfam" id="NF006599">
    <property type="entry name" value="PRK09136.1"/>
    <property type="match status" value="1"/>
</dbReference>
<dbReference type="AlphaFoldDB" id="A0A133UFF4"/>
<dbReference type="NCBIfam" id="TIGR01694">
    <property type="entry name" value="MTAP"/>
    <property type="match status" value="1"/>
</dbReference>
<comment type="caution">
    <text evidence="7">The sequence shown here is derived from an EMBL/GenBank/DDBJ whole genome shotgun (WGS) entry which is preliminary data.</text>
</comment>
<name>A0A133UFF4_9EURY</name>
<feature type="binding site" evidence="5">
    <location>
        <position position="10"/>
    </location>
    <ligand>
        <name>phosphate</name>
        <dbReference type="ChEBI" id="CHEBI:43474"/>
    </ligand>
</feature>
<keyword evidence="2 5" id="KW-0808">Transferase</keyword>
<dbReference type="EMBL" id="LHXP01000035">
    <property type="protein sequence ID" value="KXA92958.1"/>
    <property type="molecule type" value="Genomic_DNA"/>
</dbReference>
<evidence type="ECO:0000313" key="7">
    <source>
        <dbReference type="EMBL" id="KXA92958.1"/>
    </source>
</evidence>
<dbReference type="PATRIC" id="fig|1698265.3.peg.597"/>
<dbReference type="Gene3D" id="3.40.50.1580">
    <property type="entry name" value="Nucleoside phosphorylase domain"/>
    <property type="match status" value="1"/>
</dbReference>
<comment type="pathway">
    <text evidence="5">Purine metabolism; purine nucleoside salvage.</text>
</comment>
<dbReference type="InterPro" id="IPR000845">
    <property type="entry name" value="Nucleoside_phosphorylase_d"/>
</dbReference>
<proteinExistence type="inferred from homology"/>
<dbReference type="PANTHER" id="PTHR42679">
    <property type="entry name" value="S-METHYL-5'-THIOADENOSINE PHOSPHORYLASE"/>
    <property type="match status" value="1"/>
</dbReference>
<feature type="binding site" evidence="5">
    <location>
        <begin position="51"/>
        <end position="52"/>
    </location>
    <ligand>
        <name>phosphate</name>
        <dbReference type="ChEBI" id="CHEBI:43474"/>
    </ligand>
</feature>
<sequence>MVEVAVIGGSGVYSLDFIENPEKTRITTPYGESPKVITGELENREVAFMPRHGKGHATPPHKINFRANLWGLKELGVERIIATTAVGSLNRKIEPGDFVLLDQFLDFTKKRPSTFYDGEDDGVVHVDMTDPYCSELRKVLLNKAKELKFSVHSAGTYACMEGPRFETAAEIKMLKKLGGDVVGMTNVPECVLARELEICYSTVSVVTNLAAGISEEKLTHDEVSEIMERNIEKVKKLIFSSIPEIPKTRSCKCDQALEGAKVEP</sequence>
<comment type="catalytic activity">
    <reaction evidence="5">
        <text>a purine D-ribonucleoside + phosphate = a purine nucleobase + alpha-D-ribose 1-phosphate</text>
        <dbReference type="Rhea" id="RHEA:19805"/>
        <dbReference type="ChEBI" id="CHEBI:26386"/>
        <dbReference type="ChEBI" id="CHEBI:43474"/>
        <dbReference type="ChEBI" id="CHEBI:57720"/>
        <dbReference type="ChEBI" id="CHEBI:142355"/>
        <dbReference type="EC" id="2.4.2.1"/>
    </reaction>
</comment>
<keyword evidence="3 5" id="KW-0660">Purine salvage</keyword>
<comment type="miscellaneous">
    <text evidence="5">Although this enzyme belongs to the family of MTA phosphorylases based on sequence homology, it has been shown that conserved amino acid substitutions in the substrate binding pocket convert the substrate specificity of this enzyme from 6-aminopurines to 6-oxopurines.</text>
</comment>